<reference evidence="1 2" key="1">
    <citation type="submission" date="2019-02" db="EMBL/GenBank/DDBJ databases">
        <title>Genomic Encyclopedia of Type Strains, Phase IV (KMG-IV): sequencing the most valuable type-strain genomes for metagenomic binning, comparative biology and taxonomic classification.</title>
        <authorList>
            <person name="Goeker M."/>
        </authorList>
    </citation>
    <scope>NUCLEOTIDE SEQUENCE [LARGE SCALE GENOMIC DNA]</scope>
    <source>
        <strain evidence="1 2">DSM 105135</strain>
    </source>
</reference>
<evidence type="ECO:0000313" key="1">
    <source>
        <dbReference type="EMBL" id="RZU47584.1"/>
    </source>
</evidence>
<proteinExistence type="predicted"/>
<name>A0A4Q7ZBP6_9GAMM</name>
<comment type="caution">
    <text evidence="1">The sequence shown here is derived from an EMBL/GenBank/DDBJ whole genome shotgun (WGS) entry which is preliminary data.</text>
</comment>
<gene>
    <name evidence="1" type="ORF">EV700_0548</name>
</gene>
<evidence type="ECO:0000313" key="2">
    <source>
        <dbReference type="Proteomes" id="UP000292423"/>
    </source>
</evidence>
<protein>
    <recommendedName>
        <fullName evidence="3">Tetratricopeptide repeat protein</fullName>
    </recommendedName>
</protein>
<accession>A0A4Q7ZBP6</accession>
<organism evidence="1 2">
    <name type="scientific">Fluviicoccus keumensis</name>
    <dbReference type="NCBI Taxonomy" id="1435465"/>
    <lineage>
        <taxon>Bacteria</taxon>
        <taxon>Pseudomonadati</taxon>
        <taxon>Pseudomonadota</taxon>
        <taxon>Gammaproteobacteria</taxon>
        <taxon>Moraxellales</taxon>
        <taxon>Moraxellaceae</taxon>
        <taxon>Fluviicoccus</taxon>
    </lineage>
</organism>
<sequence length="228" mass="24974">MLLAGWFLSGSYAGYNDFMARGYLEAWEYQNRLKNQSGQVFTPSTEQLASARRYATLATTLSPSNADFQLTLGNAYLWGSAQAGVQDWKAPALNALRQACALSPARPDLWVRLARAKSIAGEFDHEFDTALARGNQLGPWRPSSMYDIIETGLIVWPRLSSAARETVMSTIQRSQQWHPASSNGAGYALNIQQLVSRLHRNDEVCSLLPHAGEPCPFKAAPGSAPGQT</sequence>
<dbReference type="Gene3D" id="1.25.40.10">
    <property type="entry name" value="Tetratricopeptide repeat domain"/>
    <property type="match status" value="1"/>
</dbReference>
<keyword evidence="2" id="KW-1185">Reference proteome</keyword>
<dbReference type="Proteomes" id="UP000292423">
    <property type="component" value="Unassembled WGS sequence"/>
</dbReference>
<dbReference type="InterPro" id="IPR011990">
    <property type="entry name" value="TPR-like_helical_dom_sf"/>
</dbReference>
<dbReference type="EMBL" id="SHKX01000010">
    <property type="protein sequence ID" value="RZU47584.1"/>
    <property type="molecule type" value="Genomic_DNA"/>
</dbReference>
<dbReference type="AlphaFoldDB" id="A0A4Q7ZBP6"/>
<dbReference type="SUPFAM" id="SSF48452">
    <property type="entry name" value="TPR-like"/>
    <property type="match status" value="1"/>
</dbReference>
<evidence type="ECO:0008006" key="3">
    <source>
        <dbReference type="Google" id="ProtNLM"/>
    </source>
</evidence>